<organism evidence="5 6">
    <name type="scientific">Vitis vinifera</name>
    <name type="common">Grape</name>
    <dbReference type="NCBI Taxonomy" id="29760"/>
    <lineage>
        <taxon>Eukaryota</taxon>
        <taxon>Viridiplantae</taxon>
        <taxon>Streptophyta</taxon>
        <taxon>Embryophyta</taxon>
        <taxon>Tracheophyta</taxon>
        <taxon>Spermatophyta</taxon>
        <taxon>Magnoliopsida</taxon>
        <taxon>eudicotyledons</taxon>
        <taxon>Gunneridae</taxon>
        <taxon>Pentapetalae</taxon>
        <taxon>rosids</taxon>
        <taxon>Vitales</taxon>
        <taxon>Vitaceae</taxon>
        <taxon>Viteae</taxon>
        <taxon>Vitis</taxon>
    </lineage>
</organism>
<evidence type="ECO:0000313" key="5">
    <source>
        <dbReference type="EMBL" id="RVX19402.1"/>
    </source>
</evidence>
<dbReference type="AlphaFoldDB" id="A0A438KDX3"/>
<feature type="compositionally biased region" description="Basic residues" evidence="4">
    <location>
        <begin position="170"/>
        <end position="180"/>
    </location>
</feature>
<dbReference type="Proteomes" id="UP000288805">
    <property type="component" value="Unassembled WGS sequence"/>
</dbReference>
<evidence type="ECO:0000256" key="4">
    <source>
        <dbReference type="SAM" id="MobiDB-lite"/>
    </source>
</evidence>
<evidence type="ECO:0000256" key="2">
    <source>
        <dbReference type="ARBA" id="ARBA00022801"/>
    </source>
</evidence>
<comment type="similarity">
    <text evidence="1">Belongs to the 'GDSL' lipolytic enzyme family.</text>
</comment>
<feature type="compositionally biased region" description="Polar residues" evidence="4">
    <location>
        <begin position="182"/>
        <end position="191"/>
    </location>
</feature>
<dbReference type="Gene3D" id="3.40.50.1110">
    <property type="entry name" value="SGNH hydrolase"/>
    <property type="match status" value="1"/>
</dbReference>
<keyword evidence="3" id="KW-0443">Lipid metabolism</keyword>
<dbReference type="PANTHER" id="PTHR45648">
    <property type="entry name" value="GDSL LIPASE/ACYLHYDROLASE FAMILY PROTEIN (AFU_ORTHOLOGUE AFUA_4G14700)"/>
    <property type="match status" value="1"/>
</dbReference>
<gene>
    <name evidence="5" type="primary">VvCHDp000206_1</name>
    <name evidence="5" type="ORF">CK203_008544</name>
</gene>
<name>A0A438KDX3_VITVI</name>
<dbReference type="GO" id="GO:0016042">
    <property type="term" value="P:lipid catabolic process"/>
    <property type="evidence" value="ECO:0007669"/>
    <property type="project" value="UniProtKB-KW"/>
</dbReference>
<dbReference type="GO" id="GO:0016788">
    <property type="term" value="F:hydrolase activity, acting on ester bonds"/>
    <property type="evidence" value="ECO:0007669"/>
    <property type="project" value="InterPro"/>
</dbReference>
<comment type="caution">
    <text evidence="5">The sequence shown here is derived from an EMBL/GenBank/DDBJ whole genome shotgun (WGS) entry which is preliminary data.</text>
</comment>
<dbReference type="InterPro" id="IPR001087">
    <property type="entry name" value="GDSL"/>
</dbReference>
<proteinExistence type="inferred from homology"/>
<dbReference type="PANTHER" id="PTHR45648:SF156">
    <property type="entry name" value="ZINC FINGER PROTEIN"/>
    <property type="match status" value="1"/>
</dbReference>
<keyword evidence="3" id="KW-0442">Lipid degradation</keyword>
<keyword evidence="2" id="KW-0378">Hydrolase</keyword>
<feature type="region of interest" description="Disordered" evidence="4">
    <location>
        <begin position="170"/>
        <end position="191"/>
    </location>
</feature>
<evidence type="ECO:0000256" key="1">
    <source>
        <dbReference type="ARBA" id="ARBA00008668"/>
    </source>
</evidence>
<dbReference type="InterPro" id="IPR051058">
    <property type="entry name" value="GDSL_Est/Lipase"/>
</dbReference>
<reference evidence="5 6" key="1">
    <citation type="journal article" date="2018" name="PLoS Genet.">
        <title>Population sequencing reveals clonal diversity and ancestral inbreeding in the grapevine cultivar Chardonnay.</title>
        <authorList>
            <person name="Roach M.J."/>
            <person name="Johnson D.L."/>
            <person name="Bohlmann J."/>
            <person name="van Vuuren H.J."/>
            <person name="Jones S.J."/>
            <person name="Pretorius I.S."/>
            <person name="Schmidt S.A."/>
            <person name="Borneman A.R."/>
        </authorList>
    </citation>
    <scope>NUCLEOTIDE SEQUENCE [LARGE SCALE GENOMIC DNA]</scope>
    <source>
        <strain evidence="6">cv. Chardonnay</strain>
        <tissue evidence="5">Leaf</tissue>
    </source>
</reference>
<evidence type="ECO:0000313" key="6">
    <source>
        <dbReference type="Proteomes" id="UP000288805"/>
    </source>
</evidence>
<dbReference type="Pfam" id="PF00657">
    <property type="entry name" value="Lipase_GDSL"/>
    <property type="match status" value="1"/>
</dbReference>
<sequence length="191" mass="20857">MDETWRCSNGYMNMSASSSLMSNTSVSIATLTVALVVAVLGTVAPHAEAARAFFIFGDSLVEQGNNNYLATTARADSPPYGIDYPTHQATGRFSNGLNIPDIISEQLGAESTLPYLSPQLTGQKLLVGANFASAGIGILNDTGIQFLNIIRISRQLEFFQQYQQKGECTHRRRANTKARKPSTCSHHSWRQ</sequence>
<evidence type="ECO:0000256" key="3">
    <source>
        <dbReference type="ARBA" id="ARBA00022963"/>
    </source>
</evidence>
<dbReference type="InterPro" id="IPR036514">
    <property type="entry name" value="SGNH_hydro_sf"/>
</dbReference>
<accession>A0A438KDX3</accession>
<dbReference type="EMBL" id="QGNW01000009">
    <property type="protein sequence ID" value="RVX19402.1"/>
    <property type="molecule type" value="Genomic_DNA"/>
</dbReference>
<protein>
    <submittedName>
        <fullName evidence="5">GDSL esterase/lipase</fullName>
    </submittedName>
</protein>